<comment type="caution">
    <text evidence="2">The sequence shown here is derived from an EMBL/GenBank/DDBJ whole genome shotgun (WGS) entry which is preliminary data.</text>
</comment>
<feature type="transmembrane region" description="Helical" evidence="1">
    <location>
        <begin position="35"/>
        <end position="52"/>
    </location>
</feature>
<protein>
    <submittedName>
        <fullName evidence="2">Uncharacterized protein</fullName>
    </submittedName>
</protein>
<evidence type="ECO:0000313" key="3">
    <source>
        <dbReference type="Proteomes" id="UP000018888"/>
    </source>
</evidence>
<reference evidence="2 3" key="1">
    <citation type="journal article" date="2013" name="Proc. Natl. Acad. Sci. U.S.A.">
        <title>Genome of an arbuscular mycorrhizal fungus provides insight into the oldest plant symbiosis.</title>
        <authorList>
            <person name="Tisserant E."/>
            <person name="Malbreil M."/>
            <person name="Kuo A."/>
            <person name="Kohler A."/>
            <person name="Symeonidi A."/>
            <person name="Balestrini R."/>
            <person name="Charron P."/>
            <person name="Duensing N."/>
            <person name="Frei Dit Frey N."/>
            <person name="Gianinazzi-Pearson V."/>
            <person name="Gilbert L.B."/>
            <person name="Handa Y."/>
            <person name="Herr J.R."/>
            <person name="Hijri M."/>
            <person name="Koul R."/>
            <person name="Kawaguchi M."/>
            <person name="Krajinski F."/>
            <person name="Lammers P.J."/>
            <person name="Masclaux F.G."/>
            <person name="Murat C."/>
            <person name="Morin E."/>
            <person name="Ndikumana S."/>
            <person name="Pagni M."/>
            <person name="Petitpierre D."/>
            <person name="Requena N."/>
            <person name="Rosikiewicz P."/>
            <person name="Riley R."/>
            <person name="Saito K."/>
            <person name="San Clemente H."/>
            <person name="Shapiro H."/>
            <person name="van Tuinen D."/>
            <person name="Becard G."/>
            <person name="Bonfante P."/>
            <person name="Paszkowski U."/>
            <person name="Shachar-Hill Y.Y."/>
            <person name="Tuskan G.A."/>
            <person name="Young P.W."/>
            <person name="Sanders I.R."/>
            <person name="Henrissat B."/>
            <person name="Rensing S.A."/>
            <person name="Grigoriev I.V."/>
            <person name="Corradi N."/>
            <person name="Roux C."/>
            <person name="Martin F."/>
        </authorList>
    </citation>
    <scope>NUCLEOTIDE SEQUENCE [LARGE SCALE GENOMIC DNA]</scope>
    <source>
        <strain evidence="2 3">DAOM 197198</strain>
    </source>
</reference>
<gene>
    <name evidence="2" type="ORF">GLOIN_2v1637481</name>
</gene>
<organism evidence="2 3">
    <name type="scientific">Rhizophagus irregularis (strain DAOM 181602 / DAOM 197198 / MUCL 43194)</name>
    <name type="common">Arbuscular mycorrhizal fungus</name>
    <name type="synonym">Glomus intraradices</name>
    <dbReference type="NCBI Taxonomy" id="747089"/>
    <lineage>
        <taxon>Eukaryota</taxon>
        <taxon>Fungi</taxon>
        <taxon>Fungi incertae sedis</taxon>
        <taxon>Mucoromycota</taxon>
        <taxon>Glomeromycotina</taxon>
        <taxon>Glomeromycetes</taxon>
        <taxon>Glomerales</taxon>
        <taxon>Glomeraceae</taxon>
        <taxon>Rhizophagus</taxon>
    </lineage>
</organism>
<evidence type="ECO:0000256" key="1">
    <source>
        <dbReference type="SAM" id="Phobius"/>
    </source>
</evidence>
<sequence>GFFTLLLLANLIITNTIFANRQLLYLKHSVGNISRNIFYLFDIVTLYNIYLYQII</sequence>
<feature type="non-terminal residue" evidence="2">
    <location>
        <position position="1"/>
    </location>
</feature>
<dbReference type="Proteomes" id="UP000018888">
    <property type="component" value="Unassembled WGS sequence"/>
</dbReference>
<proteinExistence type="predicted"/>
<evidence type="ECO:0000313" key="2">
    <source>
        <dbReference type="EMBL" id="POG68418.1"/>
    </source>
</evidence>
<keyword evidence="1" id="KW-0472">Membrane</keyword>
<accession>A0A2P4PSQ9</accession>
<dbReference type="AlphaFoldDB" id="A0A2P4PSQ9"/>
<name>A0A2P4PSQ9_RHIID</name>
<reference evidence="2 3" key="2">
    <citation type="journal article" date="2018" name="New Phytol.">
        <title>High intraspecific genome diversity in the model arbuscular mycorrhizal symbiont Rhizophagus irregularis.</title>
        <authorList>
            <person name="Chen E.C.H."/>
            <person name="Morin E."/>
            <person name="Beaudet D."/>
            <person name="Noel J."/>
            <person name="Yildirir G."/>
            <person name="Ndikumana S."/>
            <person name="Charron P."/>
            <person name="St-Onge C."/>
            <person name="Giorgi J."/>
            <person name="Kruger M."/>
            <person name="Marton T."/>
            <person name="Ropars J."/>
            <person name="Grigoriev I.V."/>
            <person name="Hainaut M."/>
            <person name="Henrissat B."/>
            <person name="Roux C."/>
            <person name="Martin F."/>
            <person name="Corradi N."/>
        </authorList>
    </citation>
    <scope>NUCLEOTIDE SEQUENCE [LARGE SCALE GENOMIC DNA]</scope>
    <source>
        <strain evidence="2 3">DAOM 197198</strain>
    </source>
</reference>
<keyword evidence="1" id="KW-1133">Transmembrane helix</keyword>
<keyword evidence="1" id="KW-0812">Transmembrane</keyword>
<keyword evidence="3" id="KW-1185">Reference proteome</keyword>
<dbReference type="EMBL" id="AUPC02000153">
    <property type="protein sequence ID" value="POG68418.1"/>
    <property type="molecule type" value="Genomic_DNA"/>
</dbReference>